<evidence type="ECO:0000313" key="2">
    <source>
        <dbReference type="EMBL" id="ARX86495.1"/>
    </source>
</evidence>
<protein>
    <submittedName>
        <fullName evidence="2">Uncharacterized protein</fullName>
    </submittedName>
</protein>
<gene>
    <name evidence="2" type="ORF">SMD44_05967</name>
</gene>
<dbReference type="AlphaFoldDB" id="A0A1Z1WJ76"/>
<evidence type="ECO:0000256" key="1">
    <source>
        <dbReference type="SAM" id="MobiDB-lite"/>
    </source>
</evidence>
<evidence type="ECO:0000313" key="3">
    <source>
        <dbReference type="Proteomes" id="UP000195880"/>
    </source>
</evidence>
<accession>A0A1Z1WJ76</accession>
<proteinExistence type="predicted"/>
<dbReference type="RefSeq" id="WP_161990243.1">
    <property type="nucleotide sequence ID" value="NZ_CP021748.1"/>
</dbReference>
<dbReference type="KEGG" id="salf:SMD44_05967"/>
<organism evidence="2 3">
    <name type="scientific">Streptomyces alboflavus</name>
    <dbReference type="NCBI Taxonomy" id="67267"/>
    <lineage>
        <taxon>Bacteria</taxon>
        <taxon>Bacillati</taxon>
        <taxon>Actinomycetota</taxon>
        <taxon>Actinomycetes</taxon>
        <taxon>Kitasatosporales</taxon>
        <taxon>Streptomycetaceae</taxon>
        <taxon>Streptomyces</taxon>
    </lineage>
</organism>
<keyword evidence="3" id="KW-1185">Reference proteome</keyword>
<dbReference type="EMBL" id="CP021748">
    <property type="protein sequence ID" value="ARX86495.1"/>
    <property type="molecule type" value="Genomic_DNA"/>
</dbReference>
<feature type="region of interest" description="Disordered" evidence="1">
    <location>
        <begin position="1"/>
        <end position="26"/>
    </location>
</feature>
<name>A0A1Z1WJ76_9ACTN</name>
<dbReference type="Proteomes" id="UP000195880">
    <property type="component" value="Chromosome"/>
</dbReference>
<reference evidence="2 3" key="1">
    <citation type="submission" date="2017-05" db="EMBL/GenBank/DDBJ databases">
        <title>Streptomyces alboflavus Genome sequencing and assembly.</title>
        <authorList>
            <person name="Wang Y."/>
            <person name="Du B."/>
            <person name="Ding Y."/>
            <person name="Liu H."/>
            <person name="Hou Q."/>
            <person name="Liu K."/>
            <person name="Wang C."/>
            <person name="Yao L."/>
        </authorList>
    </citation>
    <scope>NUCLEOTIDE SEQUENCE [LARGE SCALE GENOMIC DNA]</scope>
    <source>
        <strain evidence="2 3">MDJK44</strain>
    </source>
</reference>
<sequence>MTAHHPTAAPRSRAHRTTAFSSPAGIRPGTVVFDRTYDMPGTVREVDGAFVVLDRPTGMTWRVHYRHLRRATAWERRQLPALARLHAQRLRGTDSPGAAALRREG</sequence>